<accession>A0A9E6RAY3</accession>
<evidence type="ECO:0000313" key="2">
    <source>
        <dbReference type="EMBL" id="QZO01433.1"/>
    </source>
</evidence>
<dbReference type="KEGG" id="cmet:K6K41_08310"/>
<feature type="region of interest" description="Disordered" evidence="1">
    <location>
        <begin position="16"/>
        <end position="36"/>
    </location>
</feature>
<gene>
    <name evidence="2" type="ORF">K6K41_08310</name>
</gene>
<dbReference type="AlphaFoldDB" id="A0A9E6RAY3"/>
<organism evidence="2 3">
    <name type="scientific">Chenggangzhangella methanolivorans</name>
    <dbReference type="NCBI Taxonomy" id="1437009"/>
    <lineage>
        <taxon>Bacteria</taxon>
        <taxon>Pseudomonadati</taxon>
        <taxon>Pseudomonadota</taxon>
        <taxon>Alphaproteobacteria</taxon>
        <taxon>Hyphomicrobiales</taxon>
        <taxon>Methylopilaceae</taxon>
        <taxon>Chenggangzhangella</taxon>
    </lineage>
</organism>
<sequence>MLKTVLKLAAGQYLARRHARTGQGPRRLPPTSVNQVKHRAASSAVRWLFDRFSKR</sequence>
<dbReference type="RefSeq" id="WP_261404710.1">
    <property type="nucleotide sequence ID" value="NZ_CP081869.1"/>
</dbReference>
<name>A0A9E6RAY3_9HYPH</name>
<dbReference type="EMBL" id="CP081869">
    <property type="protein sequence ID" value="QZO01433.1"/>
    <property type="molecule type" value="Genomic_DNA"/>
</dbReference>
<reference evidence="2" key="1">
    <citation type="submission" date="2021-08" db="EMBL/GenBank/DDBJ databases">
        <authorList>
            <person name="Zhang H."/>
            <person name="Xu M."/>
            <person name="Yu Z."/>
            <person name="Yang L."/>
            <person name="Cai Y."/>
        </authorList>
    </citation>
    <scope>NUCLEOTIDE SEQUENCE</scope>
    <source>
        <strain evidence="2">CHL1</strain>
    </source>
</reference>
<evidence type="ECO:0000256" key="1">
    <source>
        <dbReference type="SAM" id="MobiDB-lite"/>
    </source>
</evidence>
<protein>
    <submittedName>
        <fullName evidence="2">Uncharacterized protein</fullName>
    </submittedName>
</protein>
<keyword evidence="3" id="KW-1185">Reference proteome</keyword>
<proteinExistence type="predicted"/>
<evidence type="ECO:0000313" key="3">
    <source>
        <dbReference type="Proteomes" id="UP000825701"/>
    </source>
</evidence>
<dbReference type="Proteomes" id="UP000825701">
    <property type="component" value="Chromosome"/>
</dbReference>